<evidence type="ECO:0000256" key="2">
    <source>
        <dbReference type="SAM" id="MobiDB-lite"/>
    </source>
</evidence>
<evidence type="ECO:0000313" key="3">
    <source>
        <dbReference type="EMBL" id="EKX30892.1"/>
    </source>
</evidence>
<dbReference type="RefSeq" id="XP_005817872.1">
    <property type="nucleotide sequence ID" value="XM_005817815.1"/>
</dbReference>
<proteinExistence type="predicted"/>
<dbReference type="HOGENOM" id="CLU_1144397_0_0_1"/>
<organism evidence="3">
    <name type="scientific">Guillardia theta (strain CCMP2712)</name>
    <name type="common">Cryptophyte</name>
    <dbReference type="NCBI Taxonomy" id="905079"/>
    <lineage>
        <taxon>Eukaryota</taxon>
        <taxon>Cryptophyceae</taxon>
        <taxon>Pyrenomonadales</taxon>
        <taxon>Geminigeraceae</taxon>
        <taxon>Guillardia</taxon>
    </lineage>
</organism>
<reference evidence="4" key="3">
    <citation type="submission" date="2015-06" db="UniProtKB">
        <authorList>
            <consortium name="EnsemblProtists"/>
        </authorList>
    </citation>
    <scope>IDENTIFICATION</scope>
</reference>
<keyword evidence="5" id="KW-1185">Reference proteome</keyword>
<dbReference type="EMBL" id="JH993472">
    <property type="protein sequence ID" value="EKX30892.1"/>
    <property type="molecule type" value="Genomic_DNA"/>
</dbReference>
<dbReference type="Proteomes" id="UP000011087">
    <property type="component" value="Unassembled WGS sequence"/>
</dbReference>
<dbReference type="Gene3D" id="1.10.10.60">
    <property type="entry name" value="Homeodomain-like"/>
    <property type="match status" value="1"/>
</dbReference>
<dbReference type="PaxDb" id="55529-EKX30892"/>
<reference evidence="5" key="2">
    <citation type="submission" date="2012-11" db="EMBL/GenBank/DDBJ databases">
        <authorList>
            <person name="Kuo A."/>
            <person name="Curtis B.A."/>
            <person name="Tanifuji G."/>
            <person name="Burki F."/>
            <person name="Gruber A."/>
            <person name="Irimia M."/>
            <person name="Maruyama S."/>
            <person name="Arias M.C."/>
            <person name="Ball S.G."/>
            <person name="Gile G.H."/>
            <person name="Hirakawa Y."/>
            <person name="Hopkins J.F."/>
            <person name="Rensing S.A."/>
            <person name="Schmutz J."/>
            <person name="Symeonidi A."/>
            <person name="Elias M."/>
            <person name="Eveleigh R.J."/>
            <person name="Herman E.K."/>
            <person name="Klute M.J."/>
            <person name="Nakayama T."/>
            <person name="Obornik M."/>
            <person name="Reyes-Prieto A."/>
            <person name="Armbrust E.V."/>
            <person name="Aves S.J."/>
            <person name="Beiko R.G."/>
            <person name="Coutinho P."/>
            <person name="Dacks J.B."/>
            <person name="Durnford D.G."/>
            <person name="Fast N.M."/>
            <person name="Green B.R."/>
            <person name="Grisdale C."/>
            <person name="Hempe F."/>
            <person name="Henrissat B."/>
            <person name="Hoppner M.P."/>
            <person name="Ishida K.-I."/>
            <person name="Kim E."/>
            <person name="Koreny L."/>
            <person name="Kroth P.G."/>
            <person name="Liu Y."/>
            <person name="Malik S.-B."/>
            <person name="Maier U.G."/>
            <person name="McRose D."/>
            <person name="Mock T."/>
            <person name="Neilson J.A."/>
            <person name="Onodera N.T."/>
            <person name="Poole A.M."/>
            <person name="Pritham E.J."/>
            <person name="Richards T.A."/>
            <person name="Rocap G."/>
            <person name="Roy S.W."/>
            <person name="Sarai C."/>
            <person name="Schaack S."/>
            <person name="Shirato S."/>
            <person name="Slamovits C.H."/>
            <person name="Spencer D.F."/>
            <person name="Suzuki S."/>
            <person name="Worden A.Z."/>
            <person name="Zauner S."/>
            <person name="Barry K."/>
            <person name="Bell C."/>
            <person name="Bharti A.K."/>
            <person name="Crow J.A."/>
            <person name="Grimwood J."/>
            <person name="Kramer R."/>
            <person name="Lindquist E."/>
            <person name="Lucas S."/>
            <person name="Salamov A."/>
            <person name="McFadden G.I."/>
            <person name="Lane C.E."/>
            <person name="Keeling P.J."/>
            <person name="Gray M.W."/>
            <person name="Grigoriev I.V."/>
            <person name="Archibald J.M."/>
        </authorList>
    </citation>
    <scope>NUCLEOTIDE SEQUENCE</scope>
    <source>
        <strain evidence="5">CCMP2712</strain>
    </source>
</reference>
<dbReference type="GO" id="GO:0006355">
    <property type="term" value="P:regulation of DNA-templated transcription"/>
    <property type="evidence" value="ECO:0007669"/>
    <property type="project" value="UniProtKB-ARBA"/>
</dbReference>
<dbReference type="InterPro" id="IPR052245">
    <property type="entry name" value="Plant_Stress_Dev_TF"/>
</dbReference>
<dbReference type="OrthoDB" id="118550at2759"/>
<keyword evidence="1" id="KW-0238">DNA-binding</keyword>
<sequence length="223" mass="24564">MLFATRMPQLSKEANERDLEDAIASLFPEDGSFKPPAKTAWHAAYAAATTSDGDWLLTIPAQFLTSDNETLTERNDLYHYSTFEDTRSDAEGPLSDYTDDCSQDGDSASSVSSASPDCLLAPPSQDAFVSSPPPPAANGRSRKSKASSSNYQWSREEHRRFVDALEKLSPLRQMLASHGRVTIGLGHGLAEMISKAVGTRSISQVRSHAQKYFQRINRERGYD</sequence>
<dbReference type="InterPro" id="IPR001005">
    <property type="entry name" value="SANT/Myb"/>
</dbReference>
<dbReference type="PANTHER" id="PTHR44191:SF62">
    <property type="entry name" value="OS04G0341900 PROTEIN"/>
    <property type="match status" value="1"/>
</dbReference>
<dbReference type="CDD" id="cd00167">
    <property type="entry name" value="SANT"/>
    <property type="match status" value="1"/>
</dbReference>
<reference evidence="3 5" key="1">
    <citation type="journal article" date="2012" name="Nature">
        <title>Algal genomes reveal evolutionary mosaicism and the fate of nucleomorphs.</title>
        <authorList>
            <consortium name="DOE Joint Genome Institute"/>
            <person name="Curtis B.A."/>
            <person name="Tanifuji G."/>
            <person name="Burki F."/>
            <person name="Gruber A."/>
            <person name="Irimia M."/>
            <person name="Maruyama S."/>
            <person name="Arias M.C."/>
            <person name="Ball S.G."/>
            <person name="Gile G.H."/>
            <person name="Hirakawa Y."/>
            <person name="Hopkins J.F."/>
            <person name="Kuo A."/>
            <person name="Rensing S.A."/>
            <person name="Schmutz J."/>
            <person name="Symeonidi A."/>
            <person name="Elias M."/>
            <person name="Eveleigh R.J."/>
            <person name="Herman E.K."/>
            <person name="Klute M.J."/>
            <person name="Nakayama T."/>
            <person name="Obornik M."/>
            <person name="Reyes-Prieto A."/>
            <person name="Armbrust E.V."/>
            <person name="Aves S.J."/>
            <person name="Beiko R.G."/>
            <person name="Coutinho P."/>
            <person name="Dacks J.B."/>
            <person name="Durnford D.G."/>
            <person name="Fast N.M."/>
            <person name="Green B.R."/>
            <person name="Grisdale C.J."/>
            <person name="Hempel F."/>
            <person name="Henrissat B."/>
            <person name="Hoppner M.P."/>
            <person name="Ishida K."/>
            <person name="Kim E."/>
            <person name="Koreny L."/>
            <person name="Kroth P.G."/>
            <person name="Liu Y."/>
            <person name="Malik S.B."/>
            <person name="Maier U.G."/>
            <person name="McRose D."/>
            <person name="Mock T."/>
            <person name="Neilson J.A."/>
            <person name="Onodera N.T."/>
            <person name="Poole A.M."/>
            <person name="Pritham E.J."/>
            <person name="Richards T.A."/>
            <person name="Rocap G."/>
            <person name="Roy S.W."/>
            <person name="Sarai C."/>
            <person name="Schaack S."/>
            <person name="Shirato S."/>
            <person name="Slamovits C.H."/>
            <person name="Spencer D.F."/>
            <person name="Suzuki S."/>
            <person name="Worden A.Z."/>
            <person name="Zauner S."/>
            <person name="Barry K."/>
            <person name="Bell C."/>
            <person name="Bharti A.K."/>
            <person name="Crow J.A."/>
            <person name="Grimwood J."/>
            <person name="Kramer R."/>
            <person name="Lindquist E."/>
            <person name="Lucas S."/>
            <person name="Salamov A."/>
            <person name="McFadden G.I."/>
            <person name="Lane C.E."/>
            <person name="Keeling P.J."/>
            <person name="Gray M.W."/>
            <person name="Grigoriev I.V."/>
            <person name="Archibald J.M."/>
        </authorList>
    </citation>
    <scope>NUCLEOTIDE SEQUENCE</scope>
    <source>
        <strain evidence="3 5">CCMP2712</strain>
    </source>
</reference>
<dbReference type="GeneID" id="17287612"/>
<dbReference type="GO" id="GO:0003677">
    <property type="term" value="F:DNA binding"/>
    <property type="evidence" value="ECO:0007669"/>
    <property type="project" value="UniProtKB-KW"/>
</dbReference>
<accession>L1I4A7</accession>
<evidence type="ECO:0000313" key="4">
    <source>
        <dbReference type="EnsemblProtists" id="EKX30892"/>
    </source>
</evidence>
<dbReference type="InterPro" id="IPR009057">
    <property type="entry name" value="Homeodomain-like_sf"/>
</dbReference>
<dbReference type="PANTHER" id="PTHR44191">
    <property type="entry name" value="TRANSCRIPTION FACTOR KUA1"/>
    <property type="match status" value="1"/>
</dbReference>
<dbReference type="SUPFAM" id="SSF46689">
    <property type="entry name" value="Homeodomain-like"/>
    <property type="match status" value="1"/>
</dbReference>
<dbReference type="KEGG" id="gtt:GUITHDRAFT_122903"/>
<name>L1I4A7_GUITC</name>
<gene>
    <name evidence="3" type="ORF">GUITHDRAFT_122903</name>
</gene>
<dbReference type="AlphaFoldDB" id="L1I4A7"/>
<dbReference type="EnsemblProtists" id="EKX30892">
    <property type="protein sequence ID" value="EKX30892"/>
    <property type="gene ID" value="GUITHDRAFT_122903"/>
</dbReference>
<feature type="region of interest" description="Disordered" evidence="2">
    <location>
        <begin position="88"/>
        <end position="153"/>
    </location>
</feature>
<protein>
    <submittedName>
        <fullName evidence="3 4">Uncharacterized protein</fullName>
    </submittedName>
</protein>
<evidence type="ECO:0000256" key="1">
    <source>
        <dbReference type="ARBA" id="ARBA00023125"/>
    </source>
</evidence>
<evidence type="ECO:0000313" key="5">
    <source>
        <dbReference type="Proteomes" id="UP000011087"/>
    </source>
</evidence>